<comment type="caution">
    <text evidence="2">The sequence shown here is derived from an EMBL/GenBank/DDBJ whole genome shotgun (WGS) entry which is preliminary data.</text>
</comment>
<organism evidence="2 3">
    <name type="scientific">Puccinia sorghi</name>
    <dbReference type="NCBI Taxonomy" id="27349"/>
    <lineage>
        <taxon>Eukaryota</taxon>
        <taxon>Fungi</taxon>
        <taxon>Dikarya</taxon>
        <taxon>Basidiomycota</taxon>
        <taxon>Pucciniomycotina</taxon>
        <taxon>Pucciniomycetes</taxon>
        <taxon>Pucciniales</taxon>
        <taxon>Pucciniaceae</taxon>
        <taxon>Puccinia</taxon>
    </lineage>
</organism>
<evidence type="ECO:0000313" key="3">
    <source>
        <dbReference type="Proteomes" id="UP000037035"/>
    </source>
</evidence>
<feature type="transmembrane region" description="Helical" evidence="1">
    <location>
        <begin position="51"/>
        <end position="68"/>
    </location>
</feature>
<accession>A0A0L6UCK6</accession>
<keyword evidence="1" id="KW-0812">Transmembrane</keyword>
<protein>
    <submittedName>
        <fullName evidence="2">Uncharacterized protein</fullName>
    </submittedName>
</protein>
<dbReference type="Proteomes" id="UP000037035">
    <property type="component" value="Unassembled WGS sequence"/>
</dbReference>
<keyword evidence="1" id="KW-0472">Membrane</keyword>
<proteinExistence type="predicted"/>
<reference evidence="2 3" key="1">
    <citation type="submission" date="2015-08" db="EMBL/GenBank/DDBJ databases">
        <title>Next Generation Sequencing and Analysis of the Genome of Puccinia sorghi L Schw, the Causal Agent of Maize Common Rust.</title>
        <authorList>
            <person name="Rochi L."/>
            <person name="Burguener G."/>
            <person name="Darino M."/>
            <person name="Turjanski A."/>
            <person name="Kreff E."/>
            <person name="Dieguez M.J."/>
            <person name="Sacco F."/>
        </authorList>
    </citation>
    <scope>NUCLEOTIDE SEQUENCE [LARGE SCALE GENOMIC DNA]</scope>
    <source>
        <strain evidence="2 3">RO10H11247</strain>
    </source>
</reference>
<sequence length="189" mass="21426">MPLALSIKLILANVYLAFFLLLFLFEKPFNLGKLVLFQVQSVGPVWRTFKLIPWVFVGLCGGIFRATFIRISNIPRSVGPLAWLTIPSKKSWLFPFCRPIKFPTSQLVEALQKQDVIIKLHKCFSLEHGCHTLFSIVFPSEVQSSPSGPLDFMKQALEVVMKELHSPENSRAIPATQKYAHIKAKSTRN</sequence>
<keyword evidence="1" id="KW-1133">Transmembrane helix</keyword>
<evidence type="ECO:0000313" key="2">
    <source>
        <dbReference type="EMBL" id="KNZ45535.1"/>
    </source>
</evidence>
<feature type="transmembrane region" description="Helical" evidence="1">
    <location>
        <begin position="7"/>
        <end position="25"/>
    </location>
</feature>
<dbReference type="EMBL" id="LAVV01013517">
    <property type="protein sequence ID" value="KNZ45535.1"/>
    <property type="molecule type" value="Genomic_DNA"/>
</dbReference>
<dbReference type="VEuPathDB" id="FungiDB:VP01_801g8"/>
<gene>
    <name evidence="2" type="ORF">VP01_801g8</name>
</gene>
<evidence type="ECO:0000256" key="1">
    <source>
        <dbReference type="SAM" id="Phobius"/>
    </source>
</evidence>
<dbReference type="AlphaFoldDB" id="A0A0L6UCK6"/>
<name>A0A0L6UCK6_9BASI</name>
<dbReference type="OrthoDB" id="342900at2759"/>
<keyword evidence="3" id="KW-1185">Reference proteome</keyword>